<dbReference type="GO" id="GO:0046872">
    <property type="term" value="F:metal ion binding"/>
    <property type="evidence" value="ECO:0007669"/>
    <property type="project" value="UniProtKB-KW"/>
</dbReference>
<evidence type="ECO:0000256" key="3">
    <source>
        <dbReference type="ARBA" id="ARBA00022670"/>
    </source>
</evidence>
<keyword evidence="4" id="KW-0479">Metal-binding</keyword>
<evidence type="ECO:0000256" key="2">
    <source>
        <dbReference type="ARBA" id="ARBA00004776"/>
    </source>
</evidence>
<dbReference type="Pfam" id="PF05951">
    <property type="entry name" value="Peptidase_M15_2"/>
    <property type="match status" value="1"/>
</dbReference>
<evidence type="ECO:0000313" key="12">
    <source>
        <dbReference type="EMBL" id="MDM3950932.1"/>
    </source>
</evidence>
<dbReference type="AlphaFoldDB" id="A0AAW7HLA3"/>
<name>A0AAW7HLA3_9PSED</name>
<dbReference type="GO" id="GO:0008237">
    <property type="term" value="F:metallopeptidase activity"/>
    <property type="evidence" value="ECO:0007669"/>
    <property type="project" value="UniProtKB-KW"/>
</dbReference>
<keyword evidence="6" id="KW-0378">Hydrolase</keyword>
<gene>
    <name evidence="12" type="ORF">LU674_001030</name>
</gene>
<keyword evidence="7" id="KW-0862">Zinc</keyword>
<evidence type="ECO:0000256" key="5">
    <source>
        <dbReference type="ARBA" id="ARBA00022729"/>
    </source>
</evidence>
<reference evidence="12" key="1">
    <citation type="submission" date="2023-06" db="EMBL/GenBank/DDBJ databases">
        <title>MBL-encoding genomic islands in Pseudomonas spp. in Poland.</title>
        <authorList>
            <person name="Urbanowicz P."/>
            <person name="Izdebski R."/>
            <person name="Biedrzycka M."/>
            <person name="Gniadkowski M."/>
        </authorList>
    </citation>
    <scope>NUCLEOTIDE SEQUENCE</scope>
    <source>
        <strain evidence="12">NMI5768_13</strain>
    </source>
</reference>
<comment type="cofactor">
    <cofactor evidence="1">
        <name>Zn(2+)</name>
        <dbReference type="ChEBI" id="CHEBI:29105"/>
    </cofactor>
</comment>
<sequence>MDRRTFLQYALGLAASSTPLLSSASTFWDQPRRLWLKREIKPGQWEEVDKVYYQNGRLDWSGYDPVCRLMRDVHTGKAVQMSPVLLDIVAGIQGWFKIHGITKPIIVLSGYREESTNKKVGGKKHSAHLRGGACDLTVPGVPVDYLRRLALYLEGGGVGVYPGRNFIHVDDGNLRVWRG</sequence>
<dbReference type="PANTHER" id="PTHR37425:SF1">
    <property type="entry name" value="OUTER MEMBRANE PROTEIN"/>
    <property type="match status" value="1"/>
</dbReference>
<organism evidence="12 13">
    <name type="scientific">Pseudomonas alloputida</name>
    <dbReference type="NCBI Taxonomy" id="1940621"/>
    <lineage>
        <taxon>Bacteria</taxon>
        <taxon>Pseudomonadati</taxon>
        <taxon>Pseudomonadota</taxon>
        <taxon>Gammaproteobacteria</taxon>
        <taxon>Pseudomonadales</taxon>
        <taxon>Pseudomonadaceae</taxon>
        <taxon>Pseudomonas</taxon>
    </lineage>
</organism>
<dbReference type="Proteomes" id="UP001165439">
    <property type="component" value="Unassembled WGS sequence"/>
</dbReference>
<keyword evidence="3" id="KW-0645">Protease</keyword>
<dbReference type="PANTHER" id="PTHR37425">
    <property type="match status" value="1"/>
</dbReference>
<protein>
    <recommendedName>
        <fullName evidence="11">Murein endopeptidase K</fullName>
    </recommendedName>
</protein>
<keyword evidence="8" id="KW-0482">Metalloprotease</keyword>
<evidence type="ECO:0000256" key="8">
    <source>
        <dbReference type="ARBA" id="ARBA00023049"/>
    </source>
</evidence>
<dbReference type="EMBL" id="JAJSRF020000001">
    <property type="protein sequence ID" value="MDM3950932.1"/>
    <property type="molecule type" value="Genomic_DNA"/>
</dbReference>
<keyword evidence="5" id="KW-0732">Signal</keyword>
<comment type="caution">
    <text evidence="12">The sequence shown here is derived from an EMBL/GenBank/DDBJ whole genome shotgun (WGS) entry which is preliminary data.</text>
</comment>
<keyword evidence="9" id="KW-0961">Cell wall biogenesis/degradation</keyword>
<dbReference type="GO" id="GO:0071555">
    <property type="term" value="P:cell wall organization"/>
    <property type="evidence" value="ECO:0007669"/>
    <property type="project" value="UniProtKB-KW"/>
</dbReference>
<evidence type="ECO:0000313" key="13">
    <source>
        <dbReference type="Proteomes" id="UP001165439"/>
    </source>
</evidence>
<dbReference type="SUPFAM" id="SSF55166">
    <property type="entry name" value="Hedgehog/DD-peptidase"/>
    <property type="match status" value="1"/>
</dbReference>
<dbReference type="InterPro" id="IPR009045">
    <property type="entry name" value="Zn_M74/Hedgehog-like"/>
</dbReference>
<comment type="pathway">
    <text evidence="2">Cell wall biogenesis; cell wall polysaccharide biosynthesis.</text>
</comment>
<comment type="similarity">
    <text evidence="10">Belongs to the peptidase M15 family.</text>
</comment>
<dbReference type="InterPro" id="IPR010275">
    <property type="entry name" value="MepK"/>
</dbReference>
<accession>A0AAW7HLA3</accession>
<proteinExistence type="inferred from homology"/>
<dbReference type="Gene3D" id="3.30.1380.10">
    <property type="match status" value="1"/>
</dbReference>
<evidence type="ECO:0000256" key="6">
    <source>
        <dbReference type="ARBA" id="ARBA00022801"/>
    </source>
</evidence>
<evidence type="ECO:0000256" key="7">
    <source>
        <dbReference type="ARBA" id="ARBA00022833"/>
    </source>
</evidence>
<dbReference type="RefSeq" id="WP_023383779.1">
    <property type="nucleotide sequence ID" value="NZ_JAJSRF020000001.1"/>
</dbReference>
<evidence type="ECO:0000256" key="9">
    <source>
        <dbReference type="ARBA" id="ARBA00023316"/>
    </source>
</evidence>
<evidence type="ECO:0000256" key="10">
    <source>
        <dbReference type="ARBA" id="ARBA00093448"/>
    </source>
</evidence>
<evidence type="ECO:0000256" key="1">
    <source>
        <dbReference type="ARBA" id="ARBA00001947"/>
    </source>
</evidence>
<evidence type="ECO:0000256" key="4">
    <source>
        <dbReference type="ARBA" id="ARBA00022723"/>
    </source>
</evidence>
<evidence type="ECO:0000256" key="11">
    <source>
        <dbReference type="ARBA" id="ARBA00093666"/>
    </source>
</evidence>
<dbReference type="GO" id="GO:0006508">
    <property type="term" value="P:proteolysis"/>
    <property type="evidence" value="ECO:0007669"/>
    <property type="project" value="UniProtKB-KW"/>
</dbReference>